<dbReference type="PANTHER" id="PTHR43227:SF11">
    <property type="entry name" value="BLL4140 PROTEIN"/>
    <property type="match status" value="1"/>
</dbReference>
<dbReference type="InterPro" id="IPR000515">
    <property type="entry name" value="MetI-like"/>
</dbReference>
<evidence type="ECO:0000256" key="2">
    <source>
        <dbReference type="ARBA" id="ARBA00022448"/>
    </source>
</evidence>
<evidence type="ECO:0000256" key="3">
    <source>
        <dbReference type="ARBA" id="ARBA00022475"/>
    </source>
</evidence>
<comment type="subcellular location">
    <subcellularLocation>
        <location evidence="1">Cell membrane</location>
        <topology evidence="1">Multi-pass membrane protein</topology>
    </subcellularLocation>
</comment>
<dbReference type="GO" id="GO:0005886">
    <property type="term" value="C:plasma membrane"/>
    <property type="evidence" value="ECO:0007669"/>
    <property type="project" value="UniProtKB-SubCell"/>
</dbReference>
<gene>
    <name evidence="9" type="ORF">METZ01_LOCUS77953</name>
</gene>
<dbReference type="EMBL" id="UINC01006039">
    <property type="protein sequence ID" value="SVA25099.1"/>
    <property type="molecule type" value="Genomic_DNA"/>
</dbReference>
<evidence type="ECO:0000256" key="4">
    <source>
        <dbReference type="ARBA" id="ARBA00022692"/>
    </source>
</evidence>
<evidence type="ECO:0000256" key="1">
    <source>
        <dbReference type="ARBA" id="ARBA00004651"/>
    </source>
</evidence>
<keyword evidence="4 7" id="KW-0812">Transmembrane</keyword>
<feature type="transmembrane region" description="Helical" evidence="7">
    <location>
        <begin position="194"/>
        <end position="216"/>
    </location>
</feature>
<evidence type="ECO:0000256" key="6">
    <source>
        <dbReference type="ARBA" id="ARBA00023136"/>
    </source>
</evidence>
<sequence>MKFKSFLKFTAPSNIVMITLMIIPLGLAVYIGFNRVSYSTFNKPVFVGFLNYLEVLLDPSFWEAVFWNLLIILVVVPAHIVIAFIAALILDQVTGRIRGIYLAAMLLPMIVVPVIGTVVFRQLFDPSGLIAWFFRVVLGERFLFNETSMKILILIHSTWISTPFALVIFFAGLQMLRRDLIDSASIDGANRIQQVWYVIIPQLRSLFLLNAIFAVMDLLRLFDNVFVLTRMNPIFHSDTMQTYLYRIAMTVKRLGKANAGAVLTVVIIMIVLIPLLIYLYREQVEER</sequence>
<organism evidence="9">
    <name type="scientific">marine metagenome</name>
    <dbReference type="NCBI Taxonomy" id="408172"/>
    <lineage>
        <taxon>unclassified sequences</taxon>
        <taxon>metagenomes</taxon>
        <taxon>ecological metagenomes</taxon>
    </lineage>
</organism>
<proteinExistence type="predicted"/>
<dbReference type="InterPro" id="IPR035906">
    <property type="entry name" value="MetI-like_sf"/>
</dbReference>
<dbReference type="PROSITE" id="PS50928">
    <property type="entry name" value="ABC_TM1"/>
    <property type="match status" value="1"/>
</dbReference>
<evidence type="ECO:0000256" key="5">
    <source>
        <dbReference type="ARBA" id="ARBA00022989"/>
    </source>
</evidence>
<feature type="domain" description="ABC transmembrane type-1" evidence="8">
    <location>
        <begin position="65"/>
        <end position="278"/>
    </location>
</feature>
<feature type="transmembrane region" description="Helical" evidence="7">
    <location>
        <begin position="259"/>
        <end position="280"/>
    </location>
</feature>
<dbReference type="CDD" id="cd06261">
    <property type="entry name" value="TM_PBP2"/>
    <property type="match status" value="1"/>
</dbReference>
<feature type="transmembrane region" description="Helical" evidence="7">
    <location>
        <begin position="151"/>
        <end position="173"/>
    </location>
</feature>
<feature type="transmembrane region" description="Helical" evidence="7">
    <location>
        <begin position="65"/>
        <end position="90"/>
    </location>
</feature>
<feature type="transmembrane region" description="Helical" evidence="7">
    <location>
        <begin position="12"/>
        <end position="33"/>
    </location>
</feature>
<dbReference type="SUPFAM" id="SSF161098">
    <property type="entry name" value="MetI-like"/>
    <property type="match status" value="1"/>
</dbReference>
<dbReference type="InterPro" id="IPR050809">
    <property type="entry name" value="UgpAE/MalFG_permease"/>
</dbReference>
<feature type="transmembrane region" description="Helical" evidence="7">
    <location>
        <begin position="102"/>
        <end position="124"/>
    </location>
</feature>
<protein>
    <recommendedName>
        <fullName evidence="8">ABC transmembrane type-1 domain-containing protein</fullName>
    </recommendedName>
</protein>
<accession>A0A381UAA9</accession>
<dbReference type="PANTHER" id="PTHR43227">
    <property type="entry name" value="BLL4140 PROTEIN"/>
    <property type="match status" value="1"/>
</dbReference>
<keyword evidence="3" id="KW-1003">Cell membrane</keyword>
<keyword evidence="5 7" id="KW-1133">Transmembrane helix</keyword>
<dbReference type="GO" id="GO:0055085">
    <property type="term" value="P:transmembrane transport"/>
    <property type="evidence" value="ECO:0007669"/>
    <property type="project" value="InterPro"/>
</dbReference>
<name>A0A381UAA9_9ZZZZ</name>
<evidence type="ECO:0000256" key="7">
    <source>
        <dbReference type="SAM" id="Phobius"/>
    </source>
</evidence>
<evidence type="ECO:0000313" key="9">
    <source>
        <dbReference type="EMBL" id="SVA25099.1"/>
    </source>
</evidence>
<keyword evidence="2" id="KW-0813">Transport</keyword>
<dbReference type="Gene3D" id="1.10.3720.10">
    <property type="entry name" value="MetI-like"/>
    <property type="match status" value="1"/>
</dbReference>
<dbReference type="AlphaFoldDB" id="A0A381UAA9"/>
<reference evidence="9" key="1">
    <citation type="submission" date="2018-05" db="EMBL/GenBank/DDBJ databases">
        <authorList>
            <person name="Lanie J.A."/>
            <person name="Ng W.-L."/>
            <person name="Kazmierczak K.M."/>
            <person name="Andrzejewski T.M."/>
            <person name="Davidsen T.M."/>
            <person name="Wayne K.J."/>
            <person name="Tettelin H."/>
            <person name="Glass J.I."/>
            <person name="Rusch D."/>
            <person name="Podicherti R."/>
            <person name="Tsui H.-C.T."/>
            <person name="Winkler M.E."/>
        </authorList>
    </citation>
    <scope>NUCLEOTIDE SEQUENCE</scope>
</reference>
<keyword evidence="6 7" id="KW-0472">Membrane</keyword>
<evidence type="ECO:0000259" key="8">
    <source>
        <dbReference type="PROSITE" id="PS50928"/>
    </source>
</evidence>
<dbReference type="Pfam" id="PF00528">
    <property type="entry name" value="BPD_transp_1"/>
    <property type="match status" value="1"/>
</dbReference>